<dbReference type="SMART" id="SM00342">
    <property type="entry name" value="HTH_ARAC"/>
    <property type="match status" value="1"/>
</dbReference>
<dbReference type="InterPro" id="IPR018060">
    <property type="entry name" value="HTH_AraC"/>
</dbReference>
<accession>A0ABS9UVY8</accession>
<dbReference type="RefSeq" id="WP_241346106.1">
    <property type="nucleotide sequence ID" value="NZ_JAKZGP010000002.1"/>
</dbReference>
<dbReference type="SUPFAM" id="SSF51215">
    <property type="entry name" value="Regulatory protein AraC"/>
    <property type="match status" value="1"/>
</dbReference>
<keyword evidence="6" id="KW-1185">Reference proteome</keyword>
<dbReference type="PANTHER" id="PTHR43280:SF2">
    <property type="entry name" value="HTH-TYPE TRANSCRIPTIONAL REGULATOR EXSA"/>
    <property type="match status" value="1"/>
</dbReference>
<dbReference type="SUPFAM" id="SSF46689">
    <property type="entry name" value="Homeodomain-like"/>
    <property type="match status" value="1"/>
</dbReference>
<organism evidence="5 6">
    <name type="scientific">Belliella filtrata</name>
    <dbReference type="NCBI Taxonomy" id="2923435"/>
    <lineage>
        <taxon>Bacteria</taxon>
        <taxon>Pseudomonadati</taxon>
        <taxon>Bacteroidota</taxon>
        <taxon>Cytophagia</taxon>
        <taxon>Cytophagales</taxon>
        <taxon>Cyclobacteriaceae</taxon>
        <taxon>Belliella</taxon>
    </lineage>
</organism>
<evidence type="ECO:0000259" key="4">
    <source>
        <dbReference type="PROSITE" id="PS01124"/>
    </source>
</evidence>
<dbReference type="Pfam" id="PF12833">
    <property type="entry name" value="HTH_18"/>
    <property type="match status" value="1"/>
</dbReference>
<keyword evidence="2" id="KW-0238">DNA-binding</keyword>
<dbReference type="PROSITE" id="PS00041">
    <property type="entry name" value="HTH_ARAC_FAMILY_1"/>
    <property type="match status" value="1"/>
</dbReference>
<dbReference type="InterPro" id="IPR037923">
    <property type="entry name" value="HTH-like"/>
</dbReference>
<dbReference type="PROSITE" id="PS01124">
    <property type="entry name" value="HTH_ARAC_FAMILY_2"/>
    <property type="match status" value="1"/>
</dbReference>
<dbReference type="EMBL" id="JAKZGP010000002">
    <property type="protein sequence ID" value="MCH7408120.1"/>
    <property type="molecule type" value="Genomic_DNA"/>
</dbReference>
<reference evidence="5" key="1">
    <citation type="submission" date="2022-03" db="EMBL/GenBank/DDBJ databases">
        <title>De novo assembled genomes of Belliella spp. (Cyclobacteriaceae) strains.</title>
        <authorList>
            <person name="Szabo A."/>
            <person name="Korponai K."/>
            <person name="Felfoldi T."/>
        </authorList>
    </citation>
    <scope>NUCLEOTIDE SEQUENCE</scope>
    <source>
        <strain evidence="5">DSM 111904</strain>
    </source>
</reference>
<feature type="domain" description="HTH araC/xylS-type" evidence="4">
    <location>
        <begin position="201"/>
        <end position="300"/>
    </location>
</feature>
<evidence type="ECO:0000313" key="6">
    <source>
        <dbReference type="Proteomes" id="UP001165489"/>
    </source>
</evidence>
<comment type="caution">
    <text evidence="5">The sequence shown here is derived from an EMBL/GenBank/DDBJ whole genome shotgun (WGS) entry which is preliminary data.</text>
</comment>
<evidence type="ECO:0000256" key="3">
    <source>
        <dbReference type="ARBA" id="ARBA00023163"/>
    </source>
</evidence>
<keyword evidence="3" id="KW-0804">Transcription</keyword>
<name>A0ABS9UVY8_9BACT</name>
<dbReference type="InterPro" id="IPR009057">
    <property type="entry name" value="Homeodomain-like_sf"/>
</dbReference>
<dbReference type="Gene3D" id="1.10.10.60">
    <property type="entry name" value="Homeodomain-like"/>
    <property type="match status" value="1"/>
</dbReference>
<proteinExistence type="predicted"/>
<dbReference type="InterPro" id="IPR018062">
    <property type="entry name" value="HTH_AraC-typ_CS"/>
</dbReference>
<evidence type="ECO:0000256" key="1">
    <source>
        <dbReference type="ARBA" id="ARBA00023015"/>
    </source>
</evidence>
<evidence type="ECO:0000313" key="5">
    <source>
        <dbReference type="EMBL" id="MCH7408120.1"/>
    </source>
</evidence>
<keyword evidence="1" id="KW-0805">Transcription regulation</keyword>
<protein>
    <submittedName>
        <fullName evidence="5">AraC family transcriptional regulator</fullName>
    </submittedName>
</protein>
<dbReference type="PANTHER" id="PTHR43280">
    <property type="entry name" value="ARAC-FAMILY TRANSCRIPTIONAL REGULATOR"/>
    <property type="match status" value="1"/>
</dbReference>
<evidence type="ECO:0000256" key="2">
    <source>
        <dbReference type="ARBA" id="ARBA00023125"/>
    </source>
</evidence>
<sequence length="311" mass="35481">MKKADSIEKGIWLHPQAPGPLIHFPYISQFGDMKFSKVRMDENMKPHLNDGIEIHYVESGRYEWTINGNPVFLYPGDLSITAPWQLNGSPAGKMDMGHISWIILKPENYSQKVSLDFGPLFKSSKAIQGNLGELIAIENGIVIRNVKVLSRYFKRISEELRTQGAGYKIVIRNLLENFLIALNRQLSTRQQKIAQEGFLISQLSNEICKDFSKKWPVEDLAMKFGMGKTKFTAMVKKLTGYPPNSFIIHLRIAYAKEVLKKERNVNLTNLAYECGFSSLQHFTTYFSNRTGLSPANFHKQIHAIVLKDVKK</sequence>
<gene>
    <name evidence="5" type="ORF">MM239_01825</name>
</gene>
<dbReference type="Proteomes" id="UP001165489">
    <property type="component" value="Unassembled WGS sequence"/>
</dbReference>